<accession>A0A485NJK8</accession>
<protein>
    <recommendedName>
        <fullName evidence="4">Small ribosomal subunit protein eS6</fullName>
    </recommendedName>
    <alternativeName>
        <fullName evidence="5">40S ribosomal protein S6</fullName>
    </alternativeName>
</protein>
<sequence length="100" mass="11600">MEKSESNFASIEGKKPRTKAPKIQRLVTPCVLQNKRRHTAWKKQCTKKSKEEAAEYTKPVANRLKEAKEKHQEQIAKRQTLSSLRASEFRQKGDFSKSNK</sequence>
<dbReference type="GO" id="GO:1990904">
    <property type="term" value="C:ribonucleoprotein complex"/>
    <property type="evidence" value="ECO:0007669"/>
    <property type="project" value="UniProtKB-KW"/>
</dbReference>
<dbReference type="GO" id="GO:0005840">
    <property type="term" value="C:ribosome"/>
    <property type="evidence" value="ECO:0007669"/>
    <property type="project" value="UniProtKB-KW"/>
</dbReference>
<feature type="compositionally biased region" description="Basic and acidic residues" evidence="6">
    <location>
        <begin position="66"/>
        <end position="76"/>
    </location>
</feature>
<name>A0A485NJK8_LYNPA</name>
<keyword evidence="8" id="KW-1185">Reference proteome</keyword>
<evidence type="ECO:0000313" key="7">
    <source>
        <dbReference type="EMBL" id="VFV32513.1"/>
    </source>
</evidence>
<evidence type="ECO:0000313" key="8">
    <source>
        <dbReference type="Proteomes" id="UP000386466"/>
    </source>
</evidence>
<dbReference type="AlphaFoldDB" id="A0A485NJK8"/>
<feature type="compositionally biased region" description="Basic and acidic residues" evidence="6">
    <location>
        <begin position="87"/>
        <end position="100"/>
    </location>
</feature>
<dbReference type="GO" id="GO:0006412">
    <property type="term" value="P:translation"/>
    <property type="evidence" value="ECO:0007669"/>
    <property type="project" value="InterPro"/>
</dbReference>
<evidence type="ECO:0000256" key="3">
    <source>
        <dbReference type="ARBA" id="ARBA00023274"/>
    </source>
</evidence>
<reference evidence="7 8" key="1">
    <citation type="submission" date="2019-01" db="EMBL/GenBank/DDBJ databases">
        <authorList>
            <person name="Alioto T."/>
            <person name="Alioto T."/>
        </authorList>
    </citation>
    <scope>NUCLEOTIDE SEQUENCE [LARGE SCALE GENOMIC DNA]</scope>
</reference>
<gene>
    <name evidence="7" type="ORF">LYPA_23C007201</name>
</gene>
<dbReference type="GO" id="GO:0003735">
    <property type="term" value="F:structural constituent of ribosome"/>
    <property type="evidence" value="ECO:0007669"/>
    <property type="project" value="InterPro"/>
</dbReference>
<feature type="region of interest" description="Disordered" evidence="6">
    <location>
        <begin position="66"/>
        <end position="100"/>
    </location>
</feature>
<comment type="similarity">
    <text evidence="1">Belongs to the eukaryotic ribosomal protein eS6 family.</text>
</comment>
<proteinExistence type="inferred from homology"/>
<organism evidence="7 8">
    <name type="scientific">Lynx pardinus</name>
    <name type="common">Iberian lynx</name>
    <name type="synonym">Felis pardina</name>
    <dbReference type="NCBI Taxonomy" id="191816"/>
    <lineage>
        <taxon>Eukaryota</taxon>
        <taxon>Metazoa</taxon>
        <taxon>Chordata</taxon>
        <taxon>Craniata</taxon>
        <taxon>Vertebrata</taxon>
        <taxon>Euteleostomi</taxon>
        <taxon>Mammalia</taxon>
        <taxon>Eutheria</taxon>
        <taxon>Laurasiatheria</taxon>
        <taxon>Carnivora</taxon>
        <taxon>Feliformia</taxon>
        <taxon>Felidae</taxon>
        <taxon>Felinae</taxon>
        <taxon>Lynx</taxon>
    </lineage>
</organism>
<feature type="region of interest" description="Disordered" evidence="6">
    <location>
        <begin position="1"/>
        <end position="24"/>
    </location>
</feature>
<keyword evidence="3" id="KW-0687">Ribonucleoprotein</keyword>
<evidence type="ECO:0000256" key="1">
    <source>
        <dbReference type="ARBA" id="ARBA00009312"/>
    </source>
</evidence>
<evidence type="ECO:0000256" key="2">
    <source>
        <dbReference type="ARBA" id="ARBA00022980"/>
    </source>
</evidence>
<evidence type="ECO:0000256" key="5">
    <source>
        <dbReference type="ARBA" id="ARBA00035403"/>
    </source>
</evidence>
<dbReference type="EMBL" id="CAAGRJ010017036">
    <property type="protein sequence ID" value="VFV32513.1"/>
    <property type="molecule type" value="Genomic_DNA"/>
</dbReference>
<dbReference type="Gene3D" id="1.20.5.2650">
    <property type="match status" value="1"/>
</dbReference>
<dbReference type="InterPro" id="IPR001377">
    <property type="entry name" value="Ribosomal_eS6"/>
</dbReference>
<dbReference type="PANTHER" id="PTHR11502">
    <property type="entry name" value="40S RIBOSOMAL PROTEIN S6"/>
    <property type="match status" value="1"/>
</dbReference>
<dbReference type="Proteomes" id="UP000386466">
    <property type="component" value="Unassembled WGS sequence"/>
</dbReference>
<evidence type="ECO:0000256" key="4">
    <source>
        <dbReference type="ARBA" id="ARBA00035278"/>
    </source>
</evidence>
<evidence type="ECO:0000256" key="6">
    <source>
        <dbReference type="SAM" id="MobiDB-lite"/>
    </source>
</evidence>
<keyword evidence="2 7" id="KW-0689">Ribosomal protein</keyword>